<dbReference type="CDD" id="cd02947">
    <property type="entry name" value="TRX_family"/>
    <property type="match status" value="1"/>
</dbReference>
<dbReference type="SUPFAM" id="SSF52833">
    <property type="entry name" value="Thioredoxin-like"/>
    <property type="match status" value="1"/>
</dbReference>
<name>A0ABY4HEY2_9BACI</name>
<evidence type="ECO:0000313" key="2">
    <source>
        <dbReference type="EMBL" id="UOR13465.1"/>
    </source>
</evidence>
<dbReference type="EMBL" id="CP095075">
    <property type="protein sequence ID" value="UOR13465.1"/>
    <property type="molecule type" value="Genomic_DNA"/>
</dbReference>
<sequence length="108" mass="12607">MRQIQTIDEVQNVINEELLSLVYISSRGCSVCHSLLPQIEKLLEEYPRFTSIHVDVNEVKMIAGRYTVFTVPAVIVFSEGKELFRKARFVPMEELNQQLAKYNRFIQE</sequence>
<proteinExistence type="predicted"/>
<dbReference type="RefSeq" id="WP_245035112.1">
    <property type="nucleotide sequence ID" value="NZ_CP095075.1"/>
</dbReference>
<keyword evidence="3" id="KW-1185">Reference proteome</keyword>
<dbReference type="PANTHER" id="PTHR43601:SF3">
    <property type="entry name" value="THIOREDOXIN, MITOCHONDRIAL"/>
    <property type="match status" value="1"/>
</dbReference>
<dbReference type="Gene3D" id="3.40.30.10">
    <property type="entry name" value="Glutaredoxin"/>
    <property type="match status" value="1"/>
</dbReference>
<feature type="domain" description="Thioredoxin" evidence="1">
    <location>
        <begin position="11"/>
        <end position="99"/>
    </location>
</feature>
<gene>
    <name evidence="2" type="ORF">MUO15_08430</name>
</gene>
<reference evidence="2" key="1">
    <citation type="submission" date="2022-04" db="EMBL/GenBank/DDBJ databases">
        <title>Halobacillus sp. isolated from saltern.</title>
        <authorList>
            <person name="Won M."/>
            <person name="Lee C.-M."/>
            <person name="Woen H.-Y."/>
            <person name="Kwon S.-W."/>
        </authorList>
    </citation>
    <scope>NUCLEOTIDE SEQUENCE</scope>
    <source>
        <strain evidence="2">SSHM10-5</strain>
    </source>
</reference>
<dbReference type="Pfam" id="PF00085">
    <property type="entry name" value="Thioredoxin"/>
    <property type="match status" value="1"/>
</dbReference>
<protein>
    <submittedName>
        <fullName evidence="2">Thioredoxin family protein</fullName>
    </submittedName>
</protein>
<evidence type="ECO:0000313" key="3">
    <source>
        <dbReference type="Proteomes" id="UP000830326"/>
    </source>
</evidence>
<organism evidence="2 3">
    <name type="scientific">Halobacillus amylolyticus</name>
    <dbReference type="NCBI Taxonomy" id="2932259"/>
    <lineage>
        <taxon>Bacteria</taxon>
        <taxon>Bacillati</taxon>
        <taxon>Bacillota</taxon>
        <taxon>Bacilli</taxon>
        <taxon>Bacillales</taxon>
        <taxon>Bacillaceae</taxon>
        <taxon>Halobacillus</taxon>
    </lineage>
</organism>
<evidence type="ECO:0000259" key="1">
    <source>
        <dbReference type="Pfam" id="PF00085"/>
    </source>
</evidence>
<accession>A0ABY4HEY2</accession>
<dbReference type="InterPro" id="IPR013766">
    <property type="entry name" value="Thioredoxin_domain"/>
</dbReference>
<dbReference type="Proteomes" id="UP000830326">
    <property type="component" value="Chromosome"/>
</dbReference>
<dbReference type="PANTHER" id="PTHR43601">
    <property type="entry name" value="THIOREDOXIN, MITOCHONDRIAL"/>
    <property type="match status" value="1"/>
</dbReference>
<dbReference type="InterPro" id="IPR036249">
    <property type="entry name" value="Thioredoxin-like_sf"/>
</dbReference>